<dbReference type="Proteomes" id="UP000190774">
    <property type="component" value="Unassembled WGS sequence"/>
</dbReference>
<sequence>MVIKEGDAREVFDRFDEADETLKPRLAKFLAGYRDQQANAGKPLWPSVVEREKQERTRLWSIFEDPTVLNKENGLFEMAERAVPGSSEAMRLREANVAFLARRYQRPVQEIRDGYDRYSLDYGYRHWNEAVHLDNKLFFEKAKVEVAKEKSAHELVFGAGESDGLIGTAYTAALMGERRSSRGKTEDKNSFQRWLEAARKHPGYDSSREGDYWEAWNKTREKVESEMGDNGPTIRNAVKMLQQQMGTADTQETNAATWLHPERYLAGLAANDPKAYRHAKHLIIELAKRAPKDDKSGILGWLQKAGESAGRGISNVVDGAFEGTQSAGATIADVVGNTEDANYIRARVRVERDLRAIARGIIDPAEPRDFIDTTLFGLMESSPTMVASVHPAGRVLLASSYGADAVGDFDDNGWTGVGAESAALSIGVFSAAVESASEFLGKVPGVSHALASVGAKPGSKWVTQWLMQSLGRAPIEIGEEALQDMAAPAVQSILSAFDAVPARSQSFSEEWQTWKKEALPEVALISLPLALLGAGISSRREIGQAKVDALTRDKAELARVFGEDAAVQIAAEPDGQRRISMMRETWDSQTKEERLQRLQLQGEIQALQQQQEAAAQAEASAYTIDVFRTGQGWQVRQGDGTTINVDSAEAARRIREGLKQVATQEEAEALVSVVDDWHASAPINTDRSTTFTGEVALSDGNSIRFQRGGQITREITDAASLANLRAEAALEAAASGNAEIDVLVNGINEVFVDRVGEAVQGVVQRLQINQSAAPQVMTFLHEQLEATWRTGMQTGVLDMDMSQRAARALVPVLDPRRAKGADEKALYERVHKIASGNGDAVEVRETLVELAVRDVLERDRNGRRTGLRAGSITRALDAAILNAANAQDARAFSKIRAFLRAVGAWLRGVMGTVRTLKQAKDAGKLGEDWESYVNKLLGIEEQVKYDRELAAELEAIADQDSMTARMPTAEEIESGMAFSLRDASYLQVRESVFGRAEPMGEGKVTVMPDGAQMIGPMSFSIRAFHASPNKVDRFSMAKIGSGEGAQVYGWGLYFAENPAVSGRGGFYDQQFTRQTGVPPNIYTVELLPDASEFLDFGKPLNKQSPQVQAALLSVIEPHLASKRLTRLLPDIMAKRWLDAYNFFPGETAQEVSQRLLTAGIPGIRYLDGMSRGEKDGTSNYVIFDESLVKILEENGRRVDSGMSFSLRATEMGRQLVADMKVWQHGIPQEEIEKNPMKAGKKAEKLRAKAATEKLFAMPGAEDEYQAYIQQMKARGGGVDEGEVAEDYDFSRSDFAKALMERVMLEDALKGASFSLSPMPPSLRLLDSGNLNDSLTSDEVRNPASIFLKLSEVDAGAVESRSSTDEKQRGKSGRGVISHSRFVAWARENGREIDPASFSGLTAEQVDVKAGGEHIAYLNEDSQRMVKLTKPGMHGFYADDAGRYIQRWALSNRRLGDEVTIEGVVKLPGDDEYRTVISQPFIIGDEPGPGVAAGYLKSKGYFEYEGSWVHPILGVTIRDVNTEGNALVDTQGELHPIDWILEVTSPADLAKVQEASGQGRKSAFSLSSGARLAEVQDRIDKHLAKDPDARRKIGLEAKQRLQALRERWETERWTWKGDRIRPIVEKRSPKSLDDEQAVRQALRRVELTDAGMLTLSPEALALYHAGLDTLEKHPLVFAMLHDHGRLMSKSTALQKGKDIGGDYDGAVWVPPSWYVSGAGIMPDVMAQNLYEQGLITEPSTDALWRALDGVIKAHRSNVADFEKAAADVRAVEARAIEQAREEAQAWRDEQGAMQAKDWSPRASLVRDMQTLDAMLSVLPPEVRGKVGGFVRLAQLGSEKSRLEEIQRRVERLDILLEKHLQKELREQIKGLFERARPDMKAGKKPKGNMTPEAHRLAAMAEAYSKVPEAEMDGERKKIGDAALEPTANLADLAERSQVLELFGGMDKQNAAALNSAAEWLSSVVKDGKNAWRLLNETRRLDWQASSISLKSDTGKGGGIAELQKGIADEKTLNREAGGWGYELISFEQLVHSLFGPDSEVGNRLVAWARASTYQRTDAIRAKRQAWQSAMMDIWKGKSWGEIQEALWDHSQVDSSAAMTVSHMAGRKESKVKVPMEIALRVVADPDQAKALGFSDIEAMELEILIEENDAKPDKNQVESLEITRLSPGTPTAVPLSQLQAVNLTMLARQRNYQETLTYHGWTPEVIDEIEGKLTNEAKAIRDWLAVQYRDGYASINAVFQRMFGAPLPQIDRYSPGTFEGMLPGMDMTPEGGFGSMGIGGLSPSAIKTRRVHRAPPRLADALVTYWQHEGTMEHFKAFAEFVREARNVTLSPEVRASVKEKGGEAALTALQTWITVFENDGIRRSAALGNLEKFSSRLQNVVSIGALAWNVGTMAKQSLAVLGASYEMPALAYAKGFKRLMSGKLEFGDMLRSDIIRRRVEAGASPELRQVMAGMMGEHPGKLTRWPRWALQQGMDKLGSTDAFFTAASAAIYHDYVLNEARKSGLNETMARSEAMKKTEAMVARTAQPVELMDRSLYEAKAAANPNQRWLFMFASEARQKAAIYGLSLGRIVKGKGTKADWRVMLISHVVAPLMLQTITNMIADWRNDDDDELFDAESWGPARYVKAMLMGPLSGVPLLSGAVNGILSAATGQPSWDSDPSNPIGELISKTISTTRSAFKENEQEPIEKGINATKAALNVVAAVSALHPTGQSLGWLGGAANVVDQVLDWADNLGGKDRD</sequence>
<gene>
    <name evidence="2" type="ORF">SAMN02745166_01500</name>
</gene>
<dbReference type="EMBL" id="FUYE01000004">
    <property type="protein sequence ID" value="SKA88876.1"/>
    <property type="molecule type" value="Genomic_DNA"/>
</dbReference>
<dbReference type="RefSeq" id="WP_078812703.1">
    <property type="nucleotide sequence ID" value="NZ_FUYE01000004.1"/>
</dbReference>
<evidence type="ECO:0000313" key="3">
    <source>
        <dbReference type="Proteomes" id="UP000190774"/>
    </source>
</evidence>
<feature type="coiled-coil region" evidence="1">
    <location>
        <begin position="1768"/>
        <end position="1795"/>
    </location>
</feature>
<keyword evidence="1" id="KW-0175">Coiled coil</keyword>
<name>A0A1T4XH68_9BACT</name>
<dbReference type="OrthoDB" id="200438at2"/>
<protein>
    <submittedName>
        <fullName evidence="2">Uncharacterized protein</fullName>
    </submittedName>
</protein>
<accession>A0A1T4XH68</accession>
<organism evidence="2 3">
    <name type="scientific">Prosthecobacter debontii</name>
    <dbReference type="NCBI Taxonomy" id="48467"/>
    <lineage>
        <taxon>Bacteria</taxon>
        <taxon>Pseudomonadati</taxon>
        <taxon>Verrucomicrobiota</taxon>
        <taxon>Verrucomicrobiia</taxon>
        <taxon>Verrucomicrobiales</taxon>
        <taxon>Verrucomicrobiaceae</taxon>
        <taxon>Prosthecobacter</taxon>
    </lineage>
</organism>
<feature type="coiled-coil region" evidence="1">
    <location>
        <begin position="590"/>
        <end position="620"/>
    </location>
</feature>
<keyword evidence="3" id="KW-1185">Reference proteome</keyword>
<proteinExistence type="predicted"/>
<dbReference type="STRING" id="48467.SAMN02745166_01500"/>
<evidence type="ECO:0000256" key="1">
    <source>
        <dbReference type="SAM" id="Coils"/>
    </source>
</evidence>
<reference evidence="3" key="1">
    <citation type="submission" date="2017-02" db="EMBL/GenBank/DDBJ databases">
        <authorList>
            <person name="Varghese N."/>
            <person name="Submissions S."/>
        </authorList>
    </citation>
    <scope>NUCLEOTIDE SEQUENCE [LARGE SCALE GENOMIC DNA]</scope>
    <source>
        <strain evidence="3">ATCC 700200</strain>
    </source>
</reference>
<evidence type="ECO:0000313" key="2">
    <source>
        <dbReference type="EMBL" id="SKA88876.1"/>
    </source>
</evidence>